<name>A0A6M9Q6F2_9BURK</name>
<keyword evidence="6" id="KW-1185">Reference proteome</keyword>
<evidence type="ECO:0000313" key="6">
    <source>
        <dbReference type="Proteomes" id="UP000503312"/>
    </source>
</evidence>
<gene>
    <name evidence="5" type="ORF">DCO17_03545</name>
</gene>
<organism evidence="5 6">
    <name type="scientific">Polynucleobacter tropicus</name>
    <dbReference type="NCBI Taxonomy" id="1743174"/>
    <lineage>
        <taxon>Bacteria</taxon>
        <taxon>Pseudomonadati</taxon>
        <taxon>Pseudomonadota</taxon>
        <taxon>Betaproteobacteria</taxon>
        <taxon>Burkholderiales</taxon>
        <taxon>Burkholderiaceae</taxon>
        <taxon>Polynucleobacter</taxon>
    </lineage>
</organism>
<evidence type="ECO:0000256" key="2">
    <source>
        <dbReference type="ARBA" id="ARBA00022801"/>
    </source>
</evidence>
<feature type="domain" description="Choloylglycine hydrolase/NAAA C-terminal" evidence="4">
    <location>
        <begin position="27"/>
        <end position="309"/>
    </location>
</feature>
<dbReference type="Proteomes" id="UP000503312">
    <property type="component" value="Chromosome"/>
</dbReference>
<dbReference type="Pfam" id="PF02275">
    <property type="entry name" value="CBAH"/>
    <property type="match status" value="1"/>
</dbReference>
<evidence type="ECO:0000256" key="1">
    <source>
        <dbReference type="ARBA" id="ARBA00006625"/>
    </source>
</evidence>
<feature type="chain" id="PRO_5027066641" evidence="3">
    <location>
        <begin position="27"/>
        <end position="339"/>
    </location>
</feature>
<dbReference type="InterPro" id="IPR052193">
    <property type="entry name" value="Peptidase_C59"/>
</dbReference>
<dbReference type="AlphaFoldDB" id="A0A6M9Q6F2"/>
<dbReference type="PANTHER" id="PTHR35527">
    <property type="entry name" value="CHOLOYLGLYCINE HYDROLASE"/>
    <property type="match status" value="1"/>
</dbReference>
<dbReference type="Gene3D" id="3.60.60.10">
    <property type="entry name" value="Penicillin V Acylase, Chain A"/>
    <property type="match status" value="1"/>
</dbReference>
<dbReference type="RefSeq" id="WP_173955436.1">
    <property type="nucleotide sequence ID" value="NZ_CP028942.1"/>
</dbReference>
<sequence length="339" mass="36890">MFKSKNIAFALVASLSIGLLNNQAIACSRVLFNSTGNVVVGRTMDLYMPDHAKLMIYPRGVARNGGVPNSAKWNAKYGSVAVNSLDVGSSDGINEKGLVANLLYLHESQYEKRDTRPGVSNAVIVQYLLDNAATVNEALAEIKKIQIVSIKASGREWPLHVSLSDEVGDSAVIEFIDGKMVIHHGPETAVMTNEPPLDWQLNNLKNYKYFGGKESLPGDIDPASRFVRASAFLKTSPVPKSTQEALAQVFSITKTVSVPLGAHNTSTAIESEDTWPTLWTTLADSKNRIYYFNASDSPNMVWVDLKKVDFSKGASIKSLSGEDSTISGDVTSKFQTLKK</sequence>
<dbReference type="GO" id="GO:0016787">
    <property type="term" value="F:hydrolase activity"/>
    <property type="evidence" value="ECO:0007669"/>
    <property type="project" value="UniProtKB-KW"/>
</dbReference>
<protein>
    <submittedName>
        <fullName evidence="5">Choloylglycine hydrolase</fullName>
    </submittedName>
</protein>
<keyword evidence="2 5" id="KW-0378">Hydrolase</keyword>
<dbReference type="InterPro" id="IPR029132">
    <property type="entry name" value="CBAH/NAAA_C"/>
</dbReference>
<dbReference type="InterPro" id="IPR029055">
    <property type="entry name" value="Ntn_hydrolases_N"/>
</dbReference>
<evidence type="ECO:0000313" key="5">
    <source>
        <dbReference type="EMBL" id="QKM64393.1"/>
    </source>
</evidence>
<dbReference type="KEGG" id="ptrp:DCO17_03545"/>
<accession>A0A6M9Q6F2</accession>
<dbReference type="EMBL" id="CP028942">
    <property type="protein sequence ID" value="QKM64393.1"/>
    <property type="molecule type" value="Genomic_DNA"/>
</dbReference>
<proteinExistence type="inferred from homology"/>
<feature type="signal peptide" evidence="3">
    <location>
        <begin position="1"/>
        <end position="26"/>
    </location>
</feature>
<dbReference type="PANTHER" id="PTHR35527:SF2">
    <property type="entry name" value="HYDROLASE"/>
    <property type="match status" value="1"/>
</dbReference>
<comment type="similarity">
    <text evidence="1">Belongs to the peptidase C59 family.</text>
</comment>
<reference evidence="5 6" key="1">
    <citation type="submission" date="2018-04" db="EMBL/GenBank/DDBJ databases">
        <title>Polynucleobacter sp. UH21B genome.</title>
        <authorList>
            <person name="Hahn M.W."/>
        </authorList>
    </citation>
    <scope>NUCLEOTIDE SEQUENCE [LARGE SCALE GENOMIC DNA]</scope>
    <source>
        <strain evidence="5 6">MWH-UH21B</strain>
    </source>
</reference>
<dbReference type="SUPFAM" id="SSF56235">
    <property type="entry name" value="N-terminal nucleophile aminohydrolases (Ntn hydrolases)"/>
    <property type="match status" value="1"/>
</dbReference>
<keyword evidence="3" id="KW-0732">Signal</keyword>
<evidence type="ECO:0000259" key="4">
    <source>
        <dbReference type="Pfam" id="PF02275"/>
    </source>
</evidence>
<evidence type="ECO:0000256" key="3">
    <source>
        <dbReference type="SAM" id="SignalP"/>
    </source>
</evidence>